<dbReference type="EMBL" id="CP070969">
    <property type="protein sequence ID" value="QSF42684.1"/>
    <property type="molecule type" value="Genomic_DNA"/>
</dbReference>
<accession>A0ABX7L4N3</accession>
<keyword evidence="1" id="KW-0472">Membrane</keyword>
<evidence type="ECO:0000256" key="1">
    <source>
        <dbReference type="SAM" id="Phobius"/>
    </source>
</evidence>
<protein>
    <submittedName>
        <fullName evidence="2">Uncharacterized protein</fullName>
    </submittedName>
</protein>
<organism evidence="2 3">
    <name type="scientific">Paenibacillus tianjinensis</name>
    <dbReference type="NCBI Taxonomy" id="2810347"/>
    <lineage>
        <taxon>Bacteria</taxon>
        <taxon>Bacillati</taxon>
        <taxon>Bacillota</taxon>
        <taxon>Bacilli</taxon>
        <taxon>Bacillales</taxon>
        <taxon>Paenibacillaceae</taxon>
        <taxon>Paenibacillus</taxon>
    </lineage>
</organism>
<dbReference type="RefSeq" id="WP_206100373.1">
    <property type="nucleotide sequence ID" value="NZ_CP070969.1"/>
</dbReference>
<gene>
    <name evidence="2" type="ORF">JRJ22_15320</name>
</gene>
<evidence type="ECO:0000313" key="3">
    <source>
        <dbReference type="Proteomes" id="UP000663452"/>
    </source>
</evidence>
<keyword evidence="3" id="KW-1185">Reference proteome</keyword>
<evidence type="ECO:0000313" key="2">
    <source>
        <dbReference type="EMBL" id="QSF42684.1"/>
    </source>
</evidence>
<keyword evidence="1" id="KW-0812">Transmembrane</keyword>
<dbReference type="Proteomes" id="UP000663452">
    <property type="component" value="Chromosome"/>
</dbReference>
<proteinExistence type="predicted"/>
<name>A0ABX7L4N3_9BACL</name>
<keyword evidence="1" id="KW-1133">Transmembrane helix</keyword>
<sequence>MKTVIRFRDDSGRIMTARQEELPSPTRVLARFSVSMFILWLLLSWLI</sequence>
<reference evidence="2 3" key="1">
    <citation type="submission" date="2021-02" db="EMBL/GenBank/DDBJ databases">
        <title>Paenibacillus tianjinensis sp. nov.</title>
        <authorList>
            <person name="Liu H."/>
        </authorList>
    </citation>
    <scope>NUCLEOTIDE SEQUENCE [LARGE SCALE GENOMIC DNA]</scope>
    <source>
        <strain evidence="2 3">TB2019</strain>
    </source>
</reference>
<feature type="transmembrane region" description="Helical" evidence="1">
    <location>
        <begin position="28"/>
        <end position="46"/>
    </location>
</feature>